<dbReference type="RefSeq" id="WP_212531283.1">
    <property type="nucleotide sequence ID" value="NZ_JAGSOG010000163.1"/>
</dbReference>
<comment type="caution">
    <text evidence="2">The sequence shown here is derived from an EMBL/GenBank/DDBJ whole genome shotgun (WGS) entry which is preliminary data.</text>
</comment>
<proteinExistence type="predicted"/>
<organism evidence="2 3">
    <name type="scientific">Actinospica durhamensis</name>
    <dbReference type="NCBI Taxonomy" id="1508375"/>
    <lineage>
        <taxon>Bacteria</taxon>
        <taxon>Bacillati</taxon>
        <taxon>Actinomycetota</taxon>
        <taxon>Actinomycetes</taxon>
        <taxon>Catenulisporales</taxon>
        <taxon>Actinospicaceae</taxon>
        <taxon>Actinospica</taxon>
    </lineage>
</organism>
<reference evidence="2" key="1">
    <citation type="submission" date="2021-04" db="EMBL/GenBank/DDBJ databases">
        <title>Genome based classification of Actinospica acidithermotolerans sp. nov., an actinobacterium isolated from an Indonesian hot spring.</title>
        <authorList>
            <person name="Kusuma A.B."/>
            <person name="Putra K.E."/>
            <person name="Nafisah S."/>
            <person name="Loh J."/>
            <person name="Nouioui I."/>
            <person name="Goodfellow M."/>
        </authorList>
    </citation>
    <scope>NUCLEOTIDE SEQUENCE</scope>
    <source>
        <strain evidence="2">CSCA 57</strain>
    </source>
</reference>
<protein>
    <submittedName>
        <fullName evidence="2">Uncharacterized protein</fullName>
    </submittedName>
</protein>
<dbReference type="Proteomes" id="UP000675781">
    <property type="component" value="Unassembled WGS sequence"/>
</dbReference>
<sequence>MSISLLLAVAGGAAGAMGEQLWQALCSLVRRHPHQTGSALVDEDTGPEPPELAVYDGERELTALSHNPLDRAAAQALAEGLRVLADSDPDFRAQLGAWHTRALQLYPNVNTGGTYVISGGVFHQPVIQAENATVTFNSPAPQPPPAPEDPDDRAPRGRG</sequence>
<gene>
    <name evidence="2" type="ORF">KDL01_26250</name>
</gene>
<name>A0A941EQW5_9ACTN</name>
<dbReference type="EMBL" id="JAGSOG010000163">
    <property type="protein sequence ID" value="MBR7836810.1"/>
    <property type="molecule type" value="Genomic_DNA"/>
</dbReference>
<evidence type="ECO:0000313" key="3">
    <source>
        <dbReference type="Proteomes" id="UP000675781"/>
    </source>
</evidence>
<evidence type="ECO:0000313" key="2">
    <source>
        <dbReference type="EMBL" id="MBR7836810.1"/>
    </source>
</evidence>
<keyword evidence="3" id="KW-1185">Reference proteome</keyword>
<feature type="region of interest" description="Disordered" evidence="1">
    <location>
        <begin position="134"/>
        <end position="159"/>
    </location>
</feature>
<accession>A0A941EQW5</accession>
<evidence type="ECO:0000256" key="1">
    <source>
        <dbReference type="SAM" id="MobiDB-lite"/>
    </source>
</evidence>
<dbReference type="AlphaFoldDB" id="A0A941EQW5"/>